<dbReference type="AlphaFoldDB" id="A0A2T4ZGX8"/>
<name>A0A2T4ZGX8_9HYPH</name>
<protein>
    <recommendedName>
        <fullName evidence="3">Nitrate reductase delta subunit</fullName>
    </recommendedName>
</protein>
<dbReference type="EMBL" id="PZZL01000002">
    <property type="protein sequence ID" value="PTM61177.1"/>
    <property type="molecule type" value="Genomic_DNA"/>
</dbReference>
<dbReference type="Proteomes" id="UP000241808">
    <property type="component" value="Unassembled WGS sequence"/>
</dbReference>
<accession>A0A2T4ZGX8</accession>
<dbReference type="OrthoDB" id="7067390at2"/>
<dbReference type="RefSeq" id="WP_108175317.1">
    <property type="nucleotide sequence ID" value="NZ_PZZL01000002.1"/>
</dbReference>
<evidence type="ECO:0000313" key="1">
    <source>
        <dbReference type="EMBL" id="PTM61177.1"/>
    </source>
</evidence>
<evidence type="ECO:0000313" key="2">
    <source>
        <dbReference type="Proteomes" id="UP000241808"/>
    </source>
</evidence>
<keyword evidence="2" id="KW-1185">Reference proteome</keyword>
<organism evidence="1 2">
    <name type="scientific">Phreatobacter oligotrophus</name>
    <dbReference type="NCBI Taxonomy" id="1122261"/>
    <lineage>
        <taxon>Bacteria</taxon>
        <taxon>Pseudomonadati</taxon>
        <taxon>Pseudomonadota</taxon>
        <taxon>Alphaproteobacteria</taxon>
        <taxon>Hyphomicrobiales</taxon>
        <taxon>Phreatobacteraceae</taxon>
        <taxon>Phreatobacter</taxon>
    </lineage>
</organism>
<gene>
    <name evidence="1" type="ORF">C8P69_102564</name>
</gene>
<comment type="caution">
    <text evidence="1">The sequence shown here is derived from an EMBL/GenBank/DDBJ whole genome shotgun (WGS) entry which is preliminary data.</text>
</comment>
<evidence type="ECO:0008006" key="3">
    <source>
        <dbReference type="Google" id="ProtNLM"/>
    </source>
</evidence>
<sequence length="96" mass="10630">MARFFFNRRGQDPETADASRRLTALVREVLALTEDDGVTVSEIACSHPECGDAETVVLIMRLGRKTEAVKVLKAMRLVTEDDLRRALVDAPSDILS</sequence>
<proteinExistence type="predicted"/>
<reference evidence="1 2" key="1">
    <citation type="submission" date="2018-04" db="EMBL/GenBank/DDBJ databases">
        <title>Genomic Encyclopedia of Archaeal and Bacterial Type Strains, Phase II (KMG-II): from individual species to whole genera.</title>
        <authorList>
            <person name="Goeker M."/>
        </authorList>
    </citation>
    <scope>NUCLEOTIDE SEQUENCE [LARGE SCALE GENOMIC DNA]</scope>
    <source>
        <strain evidence="1 2">DSM 25521</strain>
    </source>
</reference>